<proteinExistence type="predicted"/>
<organism evidence="1 2">
    <name type="scientific">Brachionus plicatilis</name>
    <name type="common">Marine rotifer</name>
    <name type="synonym">Brachionus muelleri</name>
    <dbReference type="NCBI Taxonomy" id="10195"/>
    <lineage>
        <taxon>Eukaryota</taxon>
        <taxon>Metazoa</taxon>
        <taxon>Spiralia</taxon>
        <taxon>Gnathifera</taxon>
        <taxon>Rotifera</taxon>
        <taxon>Eurotatoria</taxon>
        <taxon>Monogononta</taxon>
        <taxon>Pseudotrocha</taxon>
        <taxon>Ploima</taxon>
        <taxon>Brachionidae</taxon>
        <taxon>Brachionus</taxon>
    </lineage>
</organism>
<dbReference type="EMBL" id="REGN01001391">
    <property type="protein sequence ID" value="RNA34988.1"/>
    <property type="molecule type" value="Genomic_DNA"/>
</dbReference>
<evidence type="ECO:0000313" key="1">
    <source>
        <dbReference type="EMBL" id="RNA34988.1"/>
    </source>
</evidence>
<accession>A0A3M7SHE0</accession>
<name>A0A3M7SHE0_BRAPC</name>
<keyword evidence="2" id="KW-1185">Reference proteome</keyword>
<dbReference type="AlphaFoldDB" id="A0A3M7SHE0"/>
<evidence type="ECO:0000313" key="2">
    <source>
        <dbReference type="Proteomes" id="UP000276133"/>
    </source>
</evidence>
<protein>
    <submittedName>
        <fullName evidence="1">Uncharacterized protein</fullName>
    </submittedName>
</protein>
<comment type="caution">
    <text evidence="1">The sequence shown here is derived from an EMBL/GenBank/DDBJ whole genome shotgun (WGS) entry which is preliminary data.</text>
</comment>
<sequence>MEIKTGYIKIIVEYHINDFWVGLPLFLFCPIGPDLLIEQKYSLRKLRQMDRDQTSIHIQYQLLTVGTGLRYLLLRVSSPIRLDQVFQRLNIKLVEIALFQCYSNIGYILFVKKK</sequence>
<dbReference type="Proteomes" id="UP000276133">
    <property type="component" value="Unassembled WGS sequence"/>
</dbReference>
<gene>
    <name evidence="1" type="ORF">BpHYR1_032817</name>
</gene>
<reference evidence="1 2" key="1">
    <citation type="journal article" date="2018" name="Sci. Rep.">
        <title>Genomic signatures of local adaptation to the degree of environmental predictability in rotifers.</title>
        <authorList>
            <person name="Franch-Gras L."/>
            <person name="Hahn C."/>
            <person name="Garcia-Roger E.M."/>
            <person name="Carmona M.J."/>
            <person name="Serra M."/>
            <person name="Gomez A."/>
        </authorList>
    </citation>
    <scope>NUCLEOTIDE SEQUENCE [LARGE SCALE GENOMIC DNA]</scope>
    <source>
        <strain evidence="1">HYR1</strain>
    </source>
</reference>